<evidence type="ECO:0000313" key="1">
    <source>
        <dbReference type="EMBL" id="VEP15599.1"/>
    </source>
</evidence>
<accession>A0A563VVW4</accession>
<dbReference type="AlphaFoldDB" id="A0A563VVW4"/>
<evidence type="ECO:0000313" key="2">
    <source>
        <dbReference type="Proteomes" id="UP000320055"/>
    </source>
</evidence>
<dbReference type="Proteomes" id="UP000320055">
    <property type="component" value="Unassembled WGS sequence"/>
</dbReference>
<gene>
    <name evidence="1" type="ORF">H1P_350029</name>
</gene>
<organism evidence="1 2">
    <name type="scientific">Hyella patelloides LEGE 07179</name>
    <dbReference type="NCBI Taxonomy" id="945734"/>
    <lineage>
        <taxon>Bacteria</taxon>
        <taxon>Bacillati</taxon>
        <taxon>Cyanobacteriota</taxon>
        <taxon>Cyanophyceae</taxon>
        <taxon>Pleurocapsales</taxon>
        <taxon>Hyellaceae</taxon>
        <taxon>Hyella</taxon>
    </lineage>
</organism>
<keyword evidence="2" id="KW-1185">Reference proteome</keyword>
<name>A0A563VVW4_9CYAN</name>
<reference evidence="1 2" key="1">
    <citation type="submission" date="2019-01" db="EMBL/GenBank/DDBJ databases">
        <authorList>
            <person name="Brito A."/>
        </authorList>
    </citation>
    <scope>NUCLEOTIDE SEQUENCE [LARGE SCALE GENOMIC DNA]</scope>
    <source>
        <strain evidence="1">1</strain>
    </source>
</reference>
<proteinExistence type="predicted"/>
<sequence length="85" mass="9675">MNQDIFVCQGFTIKLPTLVNYDLTGGNADGQSAYSIYPRDGDSRVDLWVGFEPTTPWLTAIILIQRPDKDKRRNRIFAWSDALPN</sequence>
<dbReference type="EMBL" id="CAACVJ010000279">
    <property type="protein sequence ID" value="VEP15599.1"/>
    <property type="molecule type" value="Genomic_DNA"/>
</dbReference>
<protein>
    <submittedName>
        <fullName evidence="1">Uncharacterized protein</fullName>
    </submittedName>
</protein>